<dbReference type="GO" id="GO:0006004">
    <property type="term" value="P:fucose metabolic process"/>
    <property type="evidence" value="ECO:0007669"/>
    <property type="project" value="UniProtKB-KW"/>
</dbReference>
<evidence type="ECO:0000256" key="11">
    <source>
        <dbReference type="ARBA" id="ARBA00023277"/>
    </source>
</evidence>
<evidence type="ECO:0000256" key="8">
    <source>
        <dbReference type="ARBA" id="ARBA00023002"/>
    </source>
</evidence>
<evidence type="ECO:0000256" key="1">
    <source>
        <dbReference type="ARBA" id="ARBA00001961"/>
    </source>
</evidence>
<evidence type="ECO:0000256" key="3">
    <source>
        <dbReference type="ARBA" id="ARBA00004922"/>
    </source>
</evidence>
<feature type="domain" description="Fe2OG dioxygenase" evidence="14">
    <location>
        <begin position="83"/>
        <end position="179"/>
    </location>
</feature>
<dbReference type="EMBL" id="MN738821">
    <property type="protein sequence ID" value="QHT37845.1"/>
    <property type="molecule type" value="Genomic_DNA"/>
</dbReference>
<keyword evidence="9" id="KW-0408">Iron</keyword>
<organism evidence="15">
    <name type="scientific">viral metagenome</name>
    <dbReference type="NCBI Taxonomy" id="1070528"/>
    <lineage>
        <taxon>unclassified sequences</taxon>
        <taxon>metagenomes</taxon>
        <taxon>organismal metagenomes</taxon>
    </lineage>
</organism>
<accession>A0A6C0FFI6</accession>
<comment type="pathway">
    <text evidence="3">Protein modification; protein glycosylation.</text>
</comment>
<protein>
    <recommendedName>
        <fullName evidence="13">GDP-fucose protein O-fucosyltransferase 2</fullName>
    </recommendedName>
</protein>
<dbReference type="GO" id="GO:0005783">
    <property type="term" value="C:endoplasmic reticulum"/>
    <property type="evidence" value="ECO:0007669"/>
    <property type="project" value="UniProtKB-SubCell"/>
</dbReference>
<keyword evidence="7" id="KW-0223">Dioxygenase</keyword>
<dbReference type="GO" id="GO:0031418">
    <property type="term" value="F:L-ascorbic acid binding"/>
    <property type="evidence" value="ECO:0007669"/>
    <property type="project" value="InterPro"/>
</dbReference>
<comment type="subcellular location">
    <subcellularLocation>
        <location evidence="2">Endoplasmic reticulum</location>
    </subcellularLocation>
</comment>
<sequence length="673" mass="79386">MAQDPWIAPYSIKIMNGFLDQEYYSYLNNIIQTKHFYKATQGIGNSQIVQEQHKIRLDYTLDTRECGVIDKPLINKADCKCNLRERWRLLYYNGDDDKKAFRDAHTDWTSYSCHRRMSIIIGLSNPRDYEGGELVFPNNNLKYKIGKGCAVIFDAKLLHEVLPVTKGKRYVLQAFLFDETGWNLKKVKNGYNNFVLLENLEYAKHKNNNTITETALESEVIKNNNWNVQDNLNAVHSKIPYYESNYIGTFIYYNDVYNELNKYDDKKYFTWHKPSHPSSKWKGRLYAWDEKTCLLNKRTNIASWPKEKHTLSGIRKNTEENIFINIVENNDEDKFLSIISCDGGPGNQIEGIKEGLIMSKVLNREFIFPPIIQHYTLNRTYRRNDKEIKYWNFNEVFNYNNEKINNLVDNIQQIEDSKCIIQCTRQQDIGEKLRMEKLFNDKCKKVRICKNRFSNENEMKILESSDKYLLISHLYNNLQISTCFWNGCDTCNINKQLIEPYKEVCSKFDYSDKIKQAGDKFIKENLGEQFISLHLRYQDYASGDIKQVNKLYNESDIKTLIDDLTKEHDMPVFIATNNQRKILQSELKECKMLQVNSENDELESFIEQYICSHSNTFIYSGGIHAKPNHTHLRSTWSSFVLDYRFCILNKKPTDNIYLSNYFSNNLQKYGYTV</sequence>
<evidence type="ECO:0000256" key="7">
    <source>
        <dbReference type="ARBA" id="ARBA00022964"/>
    </source>
</evidence>
<keyword evidence="11" id="KW-0119">Carbohydrate metabolism</keyword>
<dbReference type="GO" id="GO:0046922">
    <property type="term" value="F:peptide-O-fucosyltransferase activity"/>
    <property type="evidence" value="ECO:0007669"/>
    <property type="project" value="InterPro"/>
</dbReference>
<dbReference type="Gene3D" id="3.40.50.11350">
    <property type="match status" value="1"/>
</dbReference>
<evidence type="ECO:0000256" key="9">
    <source>
        <dbReference type="ARBA" id="ARBA00023004"/>
    </source>
</evidence>
<evidence type="ECO:0000256" key="13">
    <source>
        <dbReference type="ARBA" id="ARBA00026232"/>
    </source>
</evidence>
<evidence type="ECO:0000256" key="5">
    <source>
        <dbReference type="ARBA" id="ARBA00022723"/>
    </source>
</evidence>
<dbReference type="SMART" id="SM00702">
    <property type="entry name" value="P4Hc"/>
    <property type="match status" value="1"/>
</dbReference>
<evidence type="ECO:0000256" key="4">
    <source>
        <dbReference type="ARBA" id="ARBA00022679"/>
    </source>
</evidence>
<dbReference type="InterPro" id="IPR006620">
    <property type="entry name" value="Pro_4_hyd_alph"/>
</dbReference>
<dbReference type="PANTHER" id="PTHR13398:SF0">
    <property type="entry name" value="GDP-FUCOSE PROTEIN O-FUCOSYLTRANSFERASE 2"/>
    <property type="match status" value="1"/>
</dbReference>
<dbReference type="GO" id="GO:0051213">
    <property type="term" value="F:dioxygenase activity"/>
    <property type="evidence" value="ECO:0007669"/>
    <property type="project" value="UniProtKB-KW"/>
</dbReference>
<dbReference type="InterPro" id="IPR045130">
    <property type="entry name" value="OFUT2-like"/>
</dbReference>
<proteinExistence type="inferred from homology"/>
<dbReference type="PROSITE" id="PS51471">
    <property type="entry name" value="FE2OG_OXY"/>
    <property type="match status" value="1"/>
</dbReference>
<evidence type="ECO:0000256" key="2">
    <source>
        <dbReference type="ARBA" id="ARBA00004240"/>
    </source>
</evidence>
<dbReference type="CDD" id="cd11296">
    <property type="entry name" value="O-FucT_like"/>
    <property type="match status" value="1"/>
</dbReference>
<dbReference type="GO" id="GO:0005506">
    <property type="term" value="F:iron ion binding"/>
    <property type="evidence" value="ECO:0007669"/>
    <property type="project" value="InterPro"/>
</dbReference>
<comment type="cofactor">
    <cofactor evidence="1">
        <name>L-ascorbate</name>
        <dbReference type="ChEBI" id="CHEBI:38290"/>
    </cofactor>
</comment>
<dbReference type="Pfam" id="PF10250">
    <property type="entry name" value="O-FucT"/>
    <property type="match status" value="1"/>
</dbReference>
<keyword evidence="5" id="KW-0479">Metal-binding</keyword>
<dbReference type="Gene3D" id="2.60.120.620">
    <property type="entry name" value="q2cbj1_9rhob like domain"/>
    <property type="match status" value="1"/>
</dbReference>
<keyword evidence="4" id="KW-0808">Transferase</keyword>
<name>A0A6C0FFI6_9ZZZZ</name>
<comment type="similarity">
    <text evidence="12">Belongs to the glycosyltransferase 68 family.</text>
</comment>
<dbReference type="Gene3D" id="3.40.50.11340">
    <property type="match status" value="1"/>
</dbReference>
<dbReference type="GO" id="GO:0016705">
    <property type="term" value="F:oxidoreductase activity, acting on paired donors, with incorporation or reduction of molecular oxygen"/>
    <property type="evidence" value="ECO:0007669"/>
    <property type="project" value="InterPro"/>
</dbReference>
<dbReference type="InterPro" id="IPR019378">
    <property type="entry name" value="GDP-Fuc_O-FucTrfase"/>
</dbReference>
<dbReference type="PANTHER" id="PTHR13398">
    <property type="entry name" value="GDP-FUCOSE PROTEIN O-FUCOSYLTRANSFERASE 2"/>
    <property type="match status" value="1"/>
</dbReference>
<evidence type="ECO:0000256" key="6">
    <source>
        <dbReference type="ARBA" id="ARBA00022824"/>
    </source>
</evidence>
<dbReference type="AlphaFoldDB" id="A0A6C0FFI6"/>
<keyword evidence="10" id="KW-0294">Fucose metabolism</keyword>
<evidence type="ECO:0000256" key="10">
    <source>
        <dbReference type="ARBA" id="ARBA00023253"/>
    </source>
</evidence>
<evidence type="ECO:0000313" key="15">
    <source>
        <dbReference type="EMBL" id="QHT37845.1"/>
    </source>
</evidence>
<dbReference type="InterPro" id="IPR005123">
    <property type="entry name" value="Oxoglu/Fe-dep_dioxygenase_dom"/>
</dbReference>
<keyword evidence="6" id="KW-0256">Endoplasmic reticulum</keyword>
<keyword evidence="8" id="KW-0560">Oxidoreductase</keyword>
<evidence type="ECO:0000259" key="14">
    <source>
        <dbReference type="PROSITE" id="PS51471"/>
    </source>
</evidence>
<evidence type="ECO:0000256" key="12">
    <source>
        <dbReference type="ARBA" id="ARBA00025803"/>
    </source>
</evidence>
<reference evidence="15" key="1">
    <citation type="journal article" date="2020" name="Nature">
        <title>Giant virus diversity and host interactions through global metagenomics.</title>
        <authorList>
            <person name="Schulz F."/>
            <person name="Roux S."/>
            <person name="Paez-Espino D."/>
            <person name="Jungbluth S."/>
            <person name="Walsh D.A."/>
            <person name="Denef V.J."/>
            <person name="McMahon K.D."/>
            <person name="Konstantinidis K.T."/>
            <person name="Eloe-Fadrosh E.A."/>
            <person name="Kyrpides N.C."/>
            <person name="Woyke T."/>
        </authorList>
    </citation>
    <scope>NUCLEOTIDE SEQUENCE</scope>
    <source>
        <strain evidence="15">GVMAG-S-ERX556049-19</strain>
    </source>
</reference>